<evidence type="ECO:0000256" key="1">
    <source>
        <dbReference type="SAM" id="MobiDB-lite"/>
    </source>
</evidence>
<feature type="compositionally biased region" description="Polar residues" evidence="1">
    <location>
        <begin position="105"/>
        <end position="119"/>
    </location>
</feature>
<organism evidence="2 3">
    <name type="scientific">Lysobacter enzymogenes</name>
    <dbReference type="NCBI Taxonomy" id="69"/>
    <lineage>
        <taxon>Bacteria</taxon>
        <taxon>Pseudomonadati</taxon>
        <taxon>Pseudomonadota</taxon>
        <taxon>Gammaproteobacteria</taxon>
        <taxon>Lysobacterales</taxon>
        <taxon>Lysobacteraceae</taxon>
        <taxon>Lysobacter</taxon>
    </lineage>
</organism>
<evidence type="ECO:0000313" key="2">
    <source>
        <dbReference type="EMBL" id="ALN56145.1"/>
    </source>
</evidence>
<dbReference type="AlphaFoldDB" id="A0A0S2DCA1"/>
<dbReference type="STRING" id="69.GLE_0787"/>
<dbReference type="KEGG" id="lez:GLE_0787"/>
<proteinExistence type="predicted"/>
<dbReference type="OrthoDB" id="6001668at2"/>
<dbReference type="PATRIC" id="fig|69.6.peg.776"/>
<dbReference type="EMBL" id="CP013140">
    <property type="protein sequence ID" value="ALN56145.1"/>
    <property type="molecule type" value="Genomic_DNA"/>
</dbReference>
<evidence type="ECO:0000313" key="3">
    <source>
        <dbReference type="Proteomes" id="UP000061569"/>
    </source>
</evidence>
<reference evidence="2 3" key="1">
    <citation type="submission" date="2015-11" db="EMBL/GenBank/DDBJ databases">
        <title>Genome sequences of Lysobacter enzymogenes strain C3 and Lysobacter antibioticus ATCC 29479.</title>
        <authorList>
            <person name="Kobayashi D.Y."/>
        </authorList>
    </citation>
    <scope>NUCLEOTIDE SEQUENCE [LARGE SCALE GENOMIC DNA]</scope>
    <source>
        <strain evidence="2 3">C3</strain>
    </source>
</reference>
<protein>
    <submittedName>
        <fullName evidence="2">Uncharacterized protein</fullName>
    </submittedName>
</protein>
<feature type="region of interest" description="Disordered" evidence="1">
    <location>
        <begin position="60"/>
        <end position="119"/>
    </location>
</feature>
<gene>
    <name evidence="2" type="ORF">GLE_0787</name>
</gene>
<dbReference type="Proteomes" id="UP000061569">
    <property type="component" value="Chromosome"/>
</dbReference>
<sequence>MSAEPIGTELRARLDEFARQPGVTAEAARNLEAAIVRSPALTRQLNAAADSRELRHFELKSDAHAGGSAAHRRAGVAMQDALRTPVEESSRQASALPRETPTPAPVQSETQTQPQPAHR</sequence>
<name>A0A0S2DCA1_LYSEN</name>
<accession>A0A0S2DCA1</accession>